<gene>
    <name evidence="8" type="ORF">KFL_002880040</name>
</gene>
<evidence type="ECO:0000256" key="5">
    <source>
        <dbReference type="ARBA" id="ARBA00022989"/>
    </source>
</evidence>
<proteinExistence type="inferred from homology"/>
<dbReference type="GO" id="GO:0034635">
    <property type="term" value="P:glutathione transport"/>
    <property type="evidence" value="ECO:0000318"/>
    <property type="project" value="GO_Central"/>
</dbReference>
<dbReference type="STRING" id="105231.A0A0U9I7Q3"/>
<evidence type="ECO:0000313" key="9">
    <source>
        <dbReference type="Proteomes" id="UP000054558"/>
    </source>
</evidence>
<keyword evidence="6 7" id="KW-0472">Membrane</keyword>
<keyword evidence="5 7" id="KW-1133">Transmembrane helix</keyword>
<feature type="transmembrane region" description="Helical" evidence="7">
    <location>
        <begin position="476"/>
        <end position="497"/>
    </location>
</feature>
<keyword evidence="4 7" id="KW-0812">Transmembrane</keyword>
<organism evidence="8 9">
    <name type="scientific">Klebsormidium nitens</name>
    <name type="common">Green alga</name>
    <name type="synonym">Ulothrix nitens</name>
    <dbReference type="NCBI Taxonomy" id="105231"/>
    <lineage>
        <taxon>Eukaryota</taxon>
        <taxon>Viridiplantae</taxon>
        <taxon>Streptophyta</taxon>
        <taxon>Klebsormidiophyceae</taxon>
        <taxon>Klebsormidiales</taxon>
        <taxon>Klebsormidiaceae</taxon>
        <taxon>Klebsormidium</taxon>
    </lineage>
</organism>
<dbReference type="OrthoDB" id="416555at2759"/>
<comment type="subcellular location">
    <subcellularLocation>
        <location evidence="1">Membrane</location>
        <topology evidence="1">Multi-pass membrane protein</topology>
    </subcellularLocation>
</comment>
<evidence type="ECO:0000256" key="1">
    <source>
        <dbReference type="ARBA" id="ARBA00004141"/>
    </source>
</evidence>
<feature type="transmembrane region" description="Helical" evidence="7">
    <location>
        <begin position="292"/>
        <end position="312"/>
    </location>
</feature>
<reference evidence="8 9" key="1">
    <citation type="journal article" date="2014" name="Nat. Commun.">
        <title>Klebsormidium flaccidum genome reveals primary factors for plant terrestrial adaptation.</title>
        <authorList>
            <person name="Hori K."/>
            <person name="Maruyama F."/>
            <person name="Fujisawa T."/>
            <person name="Togashi T."/>
            <person name="Yamamoto N."/>
            <person name="Seo M."/>
            <person name="Sato S."/>
            <person name="Yamada T."/>
            <person name="Mori H."/>
            <person name="Tajima N."/>
            <person name="Moriyama T."/>
            <person name="Ikeuchi M."/>
            <person name="Watanabe M."/>
            <person name="Wada H."/>
            <person name="Kobayashi K."/>
            <person name="Saito M."/>
            <person name="Masuda T."/>
            <person name="Sasaki-Sekimoto Y."/>
            <person name="Mashiguchi K."/>
            <person name="Awai K."/>
            <person name="Shimojima M."/>
            <person name="Masuda S."/>
            <person name="Iwai M."/>
            <person name="Nobusawa T."/>
            <person name="Narise T."/>
            <person name="Kondo S."/>
            <person name="Saito H."/>
            <person name="Sato R."/>
            <person name="Murakawa M."/>
            <person name="Ihara Y."/>
            <person name="Oshima-Yamada Y."/>
            <person name="Ohtaka K."/>
            <person name="Satoh M."/>
            <person name="Sonobe K."/>
            <person name="Ishii M."/>
            <person name="Ohtani R."/>
            <person name="Kanamori-Sato M."/>
            <person name="Honoki R."/>
            <person name="Miyazaki D."/>
            <person name="Mochizuki H."/>
            <person name="Umetsu J."/>
            <person name="Higashi K."/>
            <person name="Shibata D."/>
            <person name="Kamiya Y."/>
            <person name="Sato N."/>
            <person name="Nakamura Y."/>
            <person name="Tabata S."/>
            <person name="Ida S."/>
            <person name="Kurokawa K."/>
            <person name="Ohta H."/>
        </authorList>
    </citation>
    <scope>NUCLEOTIDE SEQUENCE [LARGE SCALE GENOMIC DNA]</scope>
    <source>
        <strain evidence="8 9">NIES-2285</strain>
    </source>
</reference>
<evidence type="ECO:0000313" key="8">
    <source>
        <dbReference type="EMBL" id="GAQ86420.1"/>
    </source>
</evidence>
<sequence length="573" mass="60378">MAAIIRQGSAVLPLNVGTASAQGTLEAGSRRQWCHSNSRCFGDQATPFPDINAGSWPGLGISDLRRASRRLLLRRLYRADPRGSQLTQQQGGCVRCSLPAAEEAPIVSSHTHALGGSPVGAASSFEVPHRARWPWPLVRVEQAQGPQGVGHAQILCPDFGGASKGSRPGLRLRLPRPLFGRPPRAIPALGVTQQELLLVLGAGGLVLLAVLNKILFKMAIASMPDQPFVLANICTFGYLVLYSGIVCHRWRRGAVSPDMLRYPKTKFVCIGALEAAGAMLGLFAAGYVPGTILPILSQGYLVWQLVLSAIFLRRRYSLGQLVGVVVSLAGIATVVTNAHAGPGVLASGPSFVFPCLYLLSASFSAAASLVKERLFQEAPQHLGAGRSLDLFVVNLLGSAFQFMFLLLLLPLVASARGVPPPALPAHLATGAGCFLGHAAVGGAPCHGAPLLPLVYITTNLAFNVAQLALLKATTAVVPSIALTLAVPLSVAAFTLPLPLLGTPCALPPSFVSGTFILLAGLIMYVLSGKQQPTQVPRPTLSLQPHFERAVATSTRQGLTPRVRVLSKRWAHGP</sequence>
<evidence type="ECO:0000256" key="4">
    <source>
        <dbReference type="ARBA" id="ARBA00022692"/>
    </source>
</evidence>
<dbReference type="InterPro" id="IPR013936">
    <property type="entry name" value="CRT-like"/>
</dbReference>
<dbReference type="InterPro" id="IPR037185">
    <property type="entry name" value="EmrE-like"/>
</dbReference>
<accession>A0A0U9I7Q3</accession>
<dbReference type="EMBL" id="DF237237">
    <property type="protein sequence ID" value="GAQ86420.1"/>
    <property type="molecule type" value="Genomic_DNA"/>
</dbReference>
<dbReference type="Pfam" id="PF08627">
    <property type="entry name" value="CRT-like"/>
    <property type="match status" value="1"/>
</dbReference>
<evidence type="ECO:0000256" key="2">
    <source>
        <dbReference type="ARBA" id="ARBA00006690"/>
    </source>
</evidence>
<evidence type="ECO:0000256" key="6">
    <source>
        <dbReference type="ARBA" id="ARBA00023136"/>
    </source>
</evidence>
<keyword evidence="9" id="KW-1185">Reference proteome</keyword>
<dbReference type="GO" id="GO:0022857">
    <property type="term" value="F:transmembrane transporter activity"/>
    <property type="evidence" value="ECO:0000318"/>
    <property type="project" value="GO_Central"/>
</dbReference>
<dbReference type="PANTHER" id="PTHR31326">
    <property type="entry name" value="PROTEIN CLT2, CHLOROPLASTIC"/>
    <property type="match status" value="1"/>
</dbReference>
<protein>
    <submittedName>
        <fullName evidence="8">CRT (Chloroquine-resistance transporter)-like transporter</fullName>
    </submittedName>
</protein>
<name>A0A0U9I7Q3_KLENI</name>
<dbReference type="PANTHER" id="PTHR31326:SF1">
    <property type="entry name" value="PROTEIN CLT2, CHLOROPLASTIC"/>
    <property type="match status" value="1"/>
</dbReference>
<feature type="transmembrane region" description="Helical" evidence="7">
    <location>
        <begin position="196"/>
        <end position="216"/>
    </location>
</feature>
<feature type="transmembrane region" description="Helical" evidence="7">
    <location>
        <begin position="391"/>
        <end position="413"/>
    </location>
</feature>
<dbReference type="GO" id="GO:0016020">
    <property type="term" value="C:membrane"/>
    <property type="evidence" value="ECO:0007669"/>
    <property type="project" value="UniProtKB-SubCell"/>
</dbReference>
<evidence type="ECO:0000256" key="3">
    <source>
        <dbReference type="ARBA" id="ARBA00022448"/>
    </source>
</evidence>
<feature type="transmembrane region" description="Helical" evidence="7">
    <location>
        <begin position="267"/>
        <end position="286"/>
    </location>
</feature>
<keyword evidence="3" id="KW-0813">Transport</keyword>
<dbReference type="SUPFAM" id="SSF103481">
    <property type="entry name" value="Multidrug resistance efflux transporter EmrE"/>
    <property type="match status" value="1"/>
</dbReference>
<dbReference type="Proteomes" id="UP000054558">
    <property type="component" value="Unassembled WGS sequence"/>
</dbReference>
<dbReference type="AlphaFoldDB" id="A0A0U9I7Q3"/>
<feature type="transmembrane region" description="Helical" evidence="7">
    <location>
        <begin position="319"/>
        <end position="339"/>
    </location>
</feature>
<feature type="transmembrane region" description="Helical" evidence="7">
    <location>
        <begin position="228"/>
        <end position="247"/>
    </location>
</feature>
<feature type="transmembrane region" description="Helical" evidence="7">
    <location>
        <begin position="509"/>
        <end position="527"/>
    </location>
</feature>
<feature type="transmembrane region" description="Helical" evidence="7">
    <location>
        <begin position="351"/>
        <end position="370"/>
    </location>
</feature>
<comment type="similarity">
    <text evidence="2">Belongs to the CRT-like transporter family.</text>
</comment>
<evidence type="ECO:0000256" key="7">
    <source>
        <dbReference type="SAM" id="Phobius"/>
    </source>
</evidence>